<protein>
    <recommendedName>
        <fullName evidence="3">HPt domain-containing protein</fullName>
    </recommendedName>
</protein>
<name>A0ABQ5XH16_9GAMM</name>
<dbReference type="RefSeq" id="WP_284333187.1">
    <property type="nucleotide sequence ID" value="NZ_BSOA01000043.1"/>
</dbReference>
<keyword evidence="2" id="KW-1185">Reference proteome</keyword>
<evidence type="ECO:0008006" key="3">
    <source>
        <dbReference type="Google" id="ProtNLM"/>
    </source>
</evidence>
<organism evidence="1 2">
    <name type="scientific">Dyella flagellata</name>
    <dbReference type="NCBI Taxonomy" id="1867833"/>
    <lineage>
        <taxon>Bacteria</taxon>
        <taxon>Pseudomonadati</taxon>
        <taxon>Pseudomonadota</taxon>
        <taxon>Gammaproteobacteria</taxon>
        <taxon>Lysobacterales</taxon>
        <taxon>Rhodanobacteraceae</taxon>
        <taxon>Dyella</taxon>
    </lineage>
</organism>
<sequence>MACQITTHWTDGRIEEARECVHALKGIFGDIGHVAGMVWCDQVRGEDMTLPVSVRQASLRREVNVAVRLLKAITGEP</sequence>
<dbReference type="EMBL" id="BSOA01000043">
    <property type="protein sequence ID" value="GLQ89749.1"/>
    <property type="molecule type" value="Genomic_DNA"/>
</dbReference>
<accession>A0ABQ5XH16</accession>
<dbReference type="Proteomes" id="UP001156627">
    <property type="component" value="Unassembled WGS sequence"/>
</dbReference>
<evidence type="ECO:0000313" key="2">
    <source>
        <dbReference type="Proteomes" id="UP001156627"/>
    </source>
</evidence>
<proteinExistence type="predicted"/>
<reference evidence="2" key="1">
    <citation type="journal article" date="2019" name="Int. J. Syst. Evol. Microbiol.">
        <title>The Global Catalogue of Microorganisms (GCM) 10K type strain sequencing project: providing services to taxonomists for standard genome sequencing and annotation.</title>
        <authorList>
            <consortium name="The Broad Institute Genomics Platform"/>
            <consortium name="The Broad Institute Genome Sequencing Center for Infectious Disease"/>
            <person name="Wu L."/>
            <person name="Ma J."/>
        </authorList>
    </citation>
    <scope>NUCLEOTIDE SEQUENCE [LARGE SCALE GENOMIC DNA]</scope>
    <source>
        <strain evidence="2">NBRC 111981</strain>
    </source>
</reference>
<comment type="caution">
    <text evidence="1">The sequence shown here is derived from an EMBL/GenBank/DDBJ whole genome shotgun (WGS) entry which is preliminary data.</text>
</comment>
<evidence type="ECO:0000313" key="1">
    <source>
        <dbReference type="EMBL" id="GLQ89749.1"/>
    </source>
</evidence>
<gene>
    <name evidence="1" type="ORF">GCM10007898_33240</name>
</gene>